<sequence length="67" mass="8251">MMITKVCICYHFVGFDHSISVNYYFIMEMLQDSRHLHFSFFSWQLYFLHACWLCIFFIVMIILISIR</sequence>
<feature type="transmembrane region" description="Helical" evidence="1">
    <location>
        <begin position="7"/>
        <end position="26"/>
    </location>
</feature>
<reference evidence="2" key="1">
    <citation type="submission" date="2016-02" db="EMBL/GenBank/DDBJ databases">
        <title>WGS assembly of Manihot esculenta.</title>
        <authorList>
            <person name="Bredeson J.V."/>
            <person name="Prochnik S.E."/>
            <person name="Lyons J.B."/>
            <person name="Schmutz J."/>
            <person name="Grimwood J."/>
            <person name="Vrebalov J."/>
            <person name="Bart R.S."/>
            <person name="Amuge T."/>
            <person name="Ferguson M.E."/>
            <person name="Green R."/>
            <person name="Putnam N."/>
            <person name="Stites J."/>
            <person name="Rounsley S."/>
            <person name="Rokhsar D.S."/>
        </authorList>
    </citation>
    <scope>NUCLEOTIDE SEQUENCE [LARGE SCALE GENOMIC DNA]</scope>
    <source>
        <tissue evidence="2">Leaf</tissue>
    </source>
</reference>
<evidence type="ECO:0000313" key="2">
    <source>
        <dbReference type="EMBL" id="OAY22201.1"/>
    </source>
</evidence>
<protein>
    <submittedName>
        <fullName evidence="2">Uncharacterized protein</fullName>
    </submittedName>
</protein>
<gene>
    <name evidence="2" type="ORF">MANES_S020600</name>
</gene>
<name>A0A199UC47_MANES</name>
<accession>A0A199UC47</accession>
<dbReference type="AlphaFoldDB" id="A0A199UC47"/>
<organism evidence="2">
    <name type="scientific">Manihot esculenta</name>
    <name type="common">Cassava</name>
    <name type="synonym">Jatropha manihot</name>
    <dbReference type="NCBI Taxonomy" id="3983"/>
    <lineage>
        <taxon>Eukaryota</taxon>
        <taxon>Viridiplantae</taxon>
        <taxon>Streptophyta</taxon>
        <taxon>Embryophyta</taxon>
        <taxon>Tracheophyta</taxon>
        <taxon>Spermatophyta</taxon>
        <taxon>Magnoliopsida</taxon>
        <taxon>eudicotyledons</taxon>
        <taxon>Gunneridae</taxon>
        <taxon>Pentapetalae</taxon>
        <taxon>rosids</taxon>
        <taxon>fabids</taxon>
        <taxon>Malpighiales</taxon>
        <taxon>Euphorbiaceae</taxon>
        <taxon>Crotonoideae</taxon>
        <taxon>Manihoteae</taxon>
        <taxon>Manihot</taxon>
    </lineage>
</organism>
<keyword evidence="1" id="KW-0472">Membrane</keyword>
<keyword evidence="1" id="KW-0812">Transmembrane</keyword>
<dbReference type="EMBL" id="KV450473">
    <property type="protein sequence ID" value="OAY22201.1"/>
    <property type="molecule type" value="Genomic_DNA"/>
</dbReference>
<proteinExistence type="predicted"/>
<feature type="transmembrane region" description="Helical" evidence="1">
    <location>
        <begin position="46"/>
        <end position="66"/>
    </location>
</feature>
<evidence type="ECO:0000256" key="1">
    <source>
        <dbReference type="SAM" id="Phobius"/>
    </source>
</evidence>
<keyword evidence="1" id="KW-1133">Transmembrane helix</keyword>